<evidence type="ECO:0000256" key="1">
    <source>
        <dbReference type="SAM" id="MobiDB-lite"/>
    </source>
</evidence>
<feature type="compositionally biased region" description="Low complexity" evidence="1">
    <location>
        <begin position="195"/>
        <end position="209"/>
    </location>
</feature>
<dbReference type="EMBL" id="GL883110">
    <property type="protein sequence ID" value="EGG06062.1"/>
    <property type="molecule type" value="Genomic_DNA"/>
</dbReference>
<dbReference type="Proteomes" id="UP000001072">
    <property type="component" value="Unassembled WGS sequence"/>
</dbReference>
<accession>F4RNN6</accession>
<feature type="chain" id="PRO_5003315305" evidence="2">
    <location>
        <begin position="23"/>
        <end position="232"/>
    </location>
</feature>
<name>F4RNN6_MELLP</name>
<keyword evidence="4" id="KW-1185">Reference proteome</keyword>
<sequence>MSNLNLGRLFFVISVLTLQGLSLPTPNSLVQDVFKIQTLGHSRFARRELDATTYETYQISDGTAGNAKEAASKLFLQPFGLTLSPELEVSPIEALKSISKEDINAMFKIGHEGNVQEKEGFNQAIEAAKGNKELLATLKRGKTANKVLKLMAQVVGLAAQVAQGGEERKEKLEKEKKKLAHNIETDEKNKGKPMSSFLSGSTSGTSTHQTESDPESTDETEQPEASELASLV</sequence>
<gene>
    <name evidence="3" type="ORF">MELLADRAFT_123231</name>
</gene>
<keyword evidence="2" id="KW-0732">Signal</keyword>
<proteinExistence type="predicted"/>
<feature type="compositionally biased region" description="Basic and acidic residues" evidence="1">
    <location>
        <begin position="165"/>
        <end position="190"/>
    </location>
</feature>
<dbReference type="PANTHER" id="PTHR38849">
    <property type="entry name" value="SMALL SECRETED PROTEIN"/>
    <property type="match status" value="1"/>
</dbReference>
<dbReference type="eggNOG" id="ENOG502SA5Y">
    <property type="taxonomic scope" value="Eukaryota"/>
</dbReference>
<evidence type="ECO:0000313" key="4">
    <source>
        <dbReference type="Proteomes" id="UP000001072"/>
    </source>
</evidence>
<dbReference type="OrthoDB" id="2151417at2759"/>
<dbReference type="AlphaFoldDB" id="F4RNN6"/>
<dbReference type="VEuPathDB" id="FungiDB:MELLADRAFT_123231"/>
<dbReference type="PANTHER" id="PTHR38849:SF1">
    <property type="entry name" value="SMALL SECRETED PROTEIN"/>
    <property type="match status" value="1"/>
</dbReference>
<feature type="compositionally biased region" description="Acidic residues" evidence="1">
    <location>
        <begin position="212"/>
        <end position="224"/>
    </location>
</feature>
<dbReference type="HOGENOM" id="CLU_1360694_0_0_1"/>
<feature type="region of interest" description="Disordered" evidence="1">
    <location>
        <begin position="163"/>
        <end position="232"/>
    </location>
</feature>
<dbReference type="RefSeq" id="XP_007410713.1">
    <property type="nucleotide sequence ID" value="XM_007410651.1"/>
</dbReference>
<organism evidence="4">
    <name type="scientific">Melampsora larici-populina (strain 98AG31 / pathotype 3-4-7)</name>
    <name type="common">Poplar leaf rust fungus</name>
    <dbReference type="NCBI Taxonomy" id="747676"/>
    <lineage>
        <taxon>Eukaryota</taxon>
        <taxon>Fungi</taxon>
        <taxon>Dikarya</taxon>
        <taxon>Basidiomycota</taxon>
        <taxon>Pucciniomycotina</taxon>
        <taxon>Pucciniomycetes</taxon>
        <taxon>Pucciniales</taxon>
        <taxon>Melampsoraceae</taxon>
        <taxon>Melampsora</taxon>
    </lineage>
</organism>
<dbReference type="InParanoid" id="F4RNN6"/>
<evidence type="ECO:0000313" key="3">
    <source>
        <dbReference type="EMBL" id="EGG06062.1"/>
    </source>
</evidence>
<protein>
    <submittedName>
        <fullName evidence="3">Secreted protein</fullName>
    </submittedName>
</protein>
<feature type="signal peptide" evidence="2">
    <location>
        <begin position="1"/>
        <end position="22"/>
    </location>
</feature>
<reference evidence="4" key="1">
    <citation type="journal article" date="2011" name="Proc. Natl. Acad. Sci. U.S.A.">
        <title>Obligate biotrophy features unraveled by the genomic analysis of rust fungi.</title>
        <authorList>
            <person name="Duplessis S."/>
            <person name="Cuomo C.A."/>
            <person name="Lin Y.-C."/>
            <person name="Aerts A."/>
            <person name="Tisserant E."/>
            <person name="Veneault-Fourrey C."/>
            <person name="Joly D.L."/>
            <person name="Hacquard S."/>
            <person name="Amselem J."/>
            <person name="Cantarel B.L."/>
            <person name="Chiu R."/>
            <person name="Coutinho P.M."/>
            <person name="Feau N."/>
            <person name="Field M."/>
            <person name="Frey P."/>
            <person name="Gelhaye E."/>
            <person name="Goldberg J."/>
            <person name="Grabherr M.G."/>
            <person name="Kodira C.D."/>
            <person name="Kohler A."/>
            <person name="Kuees U."/>
            <person name="Lindquist E.A."/>
            <person name="Lucas S.M."/>
            <person name="Mago R."/>
            <person name="Mauceli E."/>
            <person name="Morin E."/>
            <person name="Murat C."/>
            <person name="Pangilinan J.L."/>
            <person name="Park R."/>
            <person name="Pearson M."/>
            <person name="Quesneville H."/>
            <person name="Rouhier N."/>
            <person name="Sakthikumar S."/>
            <person name="Salamov A.A."/>
            <person name="Schmutz J."/>
            <person name="Selles B."/>
            <person name="Shapiro H."/>
            <person name="Tanguay P."/>
            <person name="Tuskan G.A."/>
            <person name="Henrissat B."/>
            <person name="Van de Peer Y."/>
            <person name="Rouze P."/>
            <person name="Ellis J.G."/>
            <person name="Dodds P.N."/>
            <person name="Schein J.E."/>
            <person name="Zhong S."/>
            <person name="Hamelin R.C."/>
            <person name="Grigoriev I.V."/>
            <person name="Szabo L.J."/>
            <person name="Martin F."/>
        </authorList>
    </citation>
    <scope>NUCLEOTIDE SEQUENCE [LARGE SCALE GENOMIC DNA]</scope>
    <source>
        <strain evidence="4">98AG31 / pathotype 3-4-7</strain>
    </source>
</reference>
<dbReference type="KEGG" id="mlr:MELLADRAFT_123231"/>
<dbReference type="GeneID" id="18926294"/>
<evidence type="ECO:0000256" key="2">
    <source>
        <dbReference type="SAM" id="SignalP"/>
    </source>
</evidence>